<reference evidence="4 5" key="1">
    <citation type="submission" date="2016-07" db="EMBL/GenBank/DDBJ databases">
        <title>Draft genome of Scalindua rubra, obtained from a brine-seawater interface in the Red Sea, sheds light on salt adaptation in anammox bacteria.</title>
        <authorList>
            <person name="Speth D.R."/>
            <person name="Lagkouvardos I."/>
            <person name="Wang Y."/>
            <person name="Qian P.-Y."/>
            <person name="Dutilh B.E."/>
            <person name="Jetten M.S."/>
        </authorList>
    </citation>
    <scope>NUCLEOTIDE SEQUENCE [LARGE SCALE GENOMIC DNA]</scope>
    <source>
        <strain evidence="4">BSI-1</strain>
    </source>
</reference>
<dbReference type="GO" id="GO:0006754">
    <property type="term" value="P:ATP biosynthetic process"/>
    <property type="evidence" value="ECO:0007669"/>
    <property type="project" value="TreeGrafter"/>
</dbReference>
<dbReference type="InterPro" id="IPR051325">
    <property type="entry name" value="Nudix_hydrolase_domain"/>
</dbReference>
<dbReference type="SUPFAM" id="SSF55811">
    <property type="entry name" value="Nudix"/>
    <property type="match status" value="1"/>
</dbReference>
<comment type="caution">
    <text evidence="4">The sequence shown here is derived from an EMBL/GenBank/DDBJ whole genome shotgun (WGS) entry which is preliminary data.</text>
</comment>
<dbReference type="EC" id="3.6.1.-" evidence="4"/>
<evidence type="ECO:0000256" key="2">
    <source>
        <dbReference type="RuleBase" id="RU003476"/>
    </source>
</evidence>
<keyword evidence="1 2" id="KW-0378">Hydrolase</keyword>
<proteinExistence type="inferred from homology"/>
<name>A0A1E3XG89_9BACT</name>
<dbReference type="PRINTS" id="PR00502">
    <property type="entry name" value="NUDIXFAMILY"/>
</dbReference>
<dbReference type="InterPro" id="IPR000086">
    <property type="entry name" value="NUDIX_hydrolase_dom"/>
</dbReference>
<gene>
    <name evidence="4" type="primary">mutT4</name>
    <name evidence="4" type="ORF">SCARUB_00917</name>
</gene>
<dbReference type="PROSITE" id="PS00893">
    <property type="entry name" value="NUDIX_BOX"/>
    <property type="match status" value="1"/>
</dbReference>
<dbReference type="Pfam" id="PF00293">
    <property type="entry name" value="NUDIX"/>
    <property type="match status" value="1"/>
</dbReference>
<dbReference type="InterPro" id="IPR020476">
    <property type="entry name" value="Nudix_hydrolase"/>
</dbReference>
<organism evidence="4 5">
    <name type="scientific">Candidatus Scalindua rubra</name>
    <dbReference type="NCBI Taxonomy" id="1872076"/>
    <lineage>
        <taxon>Bacteria</taxon>
        <taxon>Pseudomonadati</taxon>
        <taxon>Planctomycetota</taxon>
        <taxon>Candidatus Brocadiia</taxon>
        <taxon>Candidatus Brocadiales</taxon>
        <taxon>Candidatus Scalinduaceae</taxon>
        <taxon>Candidatus Scalindua</taxon>
    </lineage>
</organism>
<dbReference type="Proteomes" id="UP000094056">
    <property type="component" value="Unassembled WGS sequence"/>
</dbReference>
<feature type="domain" description="Nudix hydrolase" evidence="3">
    <location>
        <begin position="3"/>
        <end position="126"/>
    </location>
</feature>
<dbReference type="InterPro" id="IPR020084">
    <property type="entry name" value="NUDIX_hydrolase_CS"/>
</dbReference>
<dbReference type="Gene3D" id="3.90.79.10">
    <property type="entry name" value="Nucleoside Triphosphate Pyrophosphohydrolase"/>
    <property type="match status" value="1"/>
</dbReference>
<protein>
    <submittedName>
        <fullName evidence="4">Putative mutator protein MutT4</fullName>
        <ecNumber evidence="4">3.6.1.-</ecNumber>
    </submittedName>
</protein>
<dbReference type="AlphaFoldDB" id="A0A1E3XG89"/>
<sequence length="133" mass="15448">MSEFTHAGGIVIRRNKGTLHYLIVTAKKNPKHWVFPKGHIIVGETPEQTAKREVLEETGVEAKILDFVNTIKFKTRDEAIMAKFYLMEYIAEKGDAEDREKRWCTYDEALDLLSFEETRDLLRQSQPLAHKLI</sequence>
<comment type="similarity">
    <text evidence="2">Belongs to the Nudix hydrolase family.</text>
</comment>
<evidence type="ECO:0000256" key="1">
    <source>
        <dbReference type="ARBA" id="ARBA00022801"/>
    </source>
</evidence>
<dbReference type="PROSITE" id="PS51462">
    <property type="entry name" value="NUDIX"/>
    <property type="match status" value="1"/>
</dbReference>
<evidence type="ECO:0000313" key="5">
    <source>
        <dbReference type="Proteomes" id="UP000094056"/>
    </source>
</evidence>
<dbReference type="InterPro" id="IPR015797">
    <property type="entry name" value="NUDIX_hydrolase-like_dom_sf"/>
</dbReference>
<dbReference type="EMBL" id="MAYW01000016">
    <property type="protein sequence ID" value="ODS33944.1"/>
    <property type="molecule type" value="Genomic_DNA"/>
</dbReference>
<accession>A0A1E3XG89</accession>
<dbReference type="GO" id="GO:0006167">
    <property type="term" value="P:AMP biosynthetic process"/>
    <property type="evidence" value="ECO:0007669"/>
    <property type="project" value="TreeGrafter"/>
</dbReference>
<dbReference type="GO" id="GO:0004081">
    <property type="term" value="F:bis(5'-nucleosyl)-tetraphosphatase (asymmetrical) activity"/>
    <property type="evidence" value="ECO:0007669"/>
    <property type="project" value="TreeGrafter"/>
</dbReference>
<dbReference type="PANTHER" id="PTHR21340">
    <property type="entry name" value="DIADENOSINE 5,5-P1,P4-TETRAPHOSPHATE PYROPHOSPHOHYDROLASE MUTT"/>
    <property type="match status" value="1"/>
</dbReference>
<evidence type="ECO:0000313" key="4">
    <source>
        <dbReference type="EMBL" id="ODS33944.1"/>
    </source>
</evidence>
<dbReference type="PANTHER" id="PTHR21340:SF0">
    <property type="entry name" value="BIS(5'-NUCLEOSYL)-TETRAPHOSPHATASE [ASYMMETRICAL]"/>
    <property type="match status" value="1"/>
</dbReference>
<evidence type="ECO:0000259" key="3">
    <source>
        <dbReference type="PROSITE" id="PS51462"/>
    </source>
</evidence>